<keyword evidence="1" id="KW-0472">Membrane</keyword>
<keyword evidence="3" id="KW-1185">Reference proteome</keyword>
<sequence>MSLLLLLLSTAYCSDISERLSSSIYKLKSDTDPGDKFGNCRYCIFSEFCKVCKSVSPFYGTSMSICSKKSADNPNCVENDQNTCTKFESKLEDNLICPSTCNYKKFNIKANQKVPFEYSGVGPQDLCYYKIKADADIDFFKVKVGDDSSKVLYTLFSEDKNKKLQKVSSTHKGTISVYAKYNKDFILLTLPKEDNNKIKFSLENKDKTKHPEESSNTLLILSLVLLTVLLAAIGGSLAYFFLFRKKDKYVPQVDTDDTFEGNTTTNRSRAVSEQFFTHRDDFKSNELKTKYIFSTTQYRQLREKIYRSLIIQREKSKTKTIQQEDKEFEADVIANNSARALFNFLRTNEANRNKVGRTYIPCLFIPDESTFFNHKKTRFSKILKNKIYKDHGIHRAKSYVNMIFRDRDVAEKMDECVSNFKKGEETDIIALEMLQVPEFHYILSMAMIFDVISTFGYKLDLIFTREFEKVAAGTYTFVLDQCGCYLNLLVNAINKHSEFHTGKIKDHITKTDVKQIKNFSMHDTLFSCTFFNTFKGDSWDEDKGEIKISFGDNLKQYVKFEKVSRKITTNHDDETLVNTYQTFQVCEDIHQSLFLKAM</sequence>
<gene>
    <name evidence="2" type="ORF">ECRASSUSDP1_LOCUS3823</name>
</gene>
<name>A0AAD1U932_EUPCR</name>
<feature type="transmembrane region" description="Helical" evidence="1">
    <location>
        <begin position="218"/>
        <end position="242"/>
    </location>
</feature>
<comment type="caution">
    <text evidence="2">The sequence shown here is derived from an EMBL/GenBank/DDBJ whole genome shotgun (WGS) entry which is preliminary data.</text>
</comment>
<accession>A0AAD1U932</accession>
<dbReference type="AlphaFoldDB" id="A0AAD1U932"/>
<protein>
    <submittedName>
        <fullName evidence="2">Uncharacterized protein</fullName>
    </submittedName>
</protein>
<evidence type="ECO:0000313" key="3">
    <source>
        <dbReference type="Proteomes" id="UP001295684"/>
    </source>
</evidence>
<keyword evidence="1" id="KW-0812">Transmembrane</keyword>
<reference evidence="2" key="1">
    <citation type="submission" date="2023-07" db="EMBL/GenBank/DDBJ databases">
        <authorList>
            <consortium name="AG Swart"/>
            <person name="Singh M."/>
            <person name="Singh A."/>
            <person name="Seah K."/>
            <person name="Emmerich C."/>
        </authorList>
    </citation>
    <scope>NUCLEOTIDE SEQUENCE</scope>
    <source>
        <strain evidence="2">DP1</strain>
    </source>
</reference>
<evidence type="ECO:0000313" key="2">
    <source>
        <dbReference type="EMBL" id="CAI2362499.1"/>
    </source>
</evidence>
<dbReference type="EMBL" id="CAMPGE010003657">
    <property type="protein sequence ID" value="CAI2362499.1"/>
    <property type="molecule type" value="Genomic_DNA"/>
</dbReference>
<evidence type="ECO:0000256" key="1">
    <source>
        <dbReference type="SAM" id="Phobius"/>
    </source>
</evidence>
<proteinExistence type="predicted"/>
<organism evidence="2 3">
    <name type="scientific">Euplotes crassus</name>
    <dbReference type="NCBI Taxonomy" id="5936"/>
    <lineage>
        <taxon>Eukaryota</taxon>
        <taxon>Sar</taxon>
        <taxon>Alveolata</taxon>
        <taxon>Ciliophora</taxon>
        <taxon>Intramacronucleata</taxon>
        <taxon>Spirotrichea</taxon>
        <taxon>Hypotrichia</taxon>
        <taxon>Euplotida</taxon>
        <taxon>Euplotidae</taxon>
        <taxon>Moneuplotes</taxon>
    </lineage>
</organism>
<dbReference type="Proteomes" id="UP001295684">
    <property type="component" value="Unassembled WGS sequence"/>
</dbReference>
<keyword evidence="1" id="KW-1133">Transmembrane helix</keyword>